<keyword evidence="1" id="KW-0863">Zinc-finger</keyword>
<keyword evidence="1" id="KW-0862">Zinc</keyword>
<protein>
    <recommendedName>
        <fullName evidence="3">SWIM-type domain-containing protein</fullName>
    </recommendedName>
</protein>
<feature type="compositionally biased region" description="Polar residues" evidence="2">
    <location>
        <begin position="267"/>
        <end position="280"/>
    </location>
</feature>
<organism evidence="4 5">
    <name type="scientific">Macrosiphum euphorbiae</name>
    <name type="common">potato aphid</name>
    <dbReference type="NCBI Taxonomy" id="13131"/>
    <lineage>
        <taxon>Eukaryota</taxon>
        <taxon>Metazoa</taxon>
        <taxon>Ecdysozoa</taxon>
        <taxon>Arthropoda</taxon>
        <taxon>Hexapoda</taxon>
        <taxon>Insecta</taxon>
        <taxon>Pterygota</taxon>
        <taxon>Neoptera</taxon>
        <taxon>Paraneoptera</taxon>
        <taxon>Hemiptera</taxon>
        <taxon>Sternorrhyncha</taxon>
        <taxon>Aphidomorpha</taxon>
        <taxon>Aphidoidea</taxon>
        <taxon>Aphididae</taxon>
        <taxon>Macrosiphini</taxon>
        <taxon>Macrosiphum</taxon>
    </lineage>
</organism>
<dbReference type="GO" id="GO:0008270">
    <property type="term" value="F:zinc ion binding"/>
    <property type="evidence" value="ECO:0007669"/>
    <property type="project" value="UniProtKB-KW"/>
</dbReference>
<dbReference type="PANTHER" id="PTHR35385:SF2">
    <property type="entry name" value="PROTEIN B, PUTATIVE-RELATED"/>
    <property type="match status" value="1"/>
</dbReference>
<feature type="region of interest" description="Disordered" evidence="2">
    <location>
        <begin position="246"/>
        <end position="280"/>
    </location>
</feature>
<keyword evidence="5" id="KW-1185">Reference proteome</keyword>
<keyword evidence="1" id="KW-0479">Metal-binding</keyword>
<feature type="domain" description="SWIM-type" evidence="3">
    <location>
        <begin position="35"/>
        <end position="66"/>
    </location>
</feature>
<evidence type="ECO:0000256" key="2">
    <source>
        <dbReference type="SAM" id="MobiDB-lite"/>
    </source>
</evidence>
<dbReference type="EMBL" id="CARXXK010000005">
    <property type="protein sequence ID" value="CAI6367521.1"/>
    <property type="molecule type" value="Genomic_DNA"/>
</dbReference>
<evidence type="ECO:0000313" key="5">
    <source>
        <dbReference type="Proteomes" id="UP001160148"/>
    </source>
</evidence>
<evidence type="ECO:0000313" key="4">
    <source>
        <dbReference type="EMBL" id="CAI6367521.1"/>
    </source>
</evidence>
<dbReference type="PROSITE" id="PS50966">
    <property type="entry name" value="ZF_SWIM"/>
    <property type="match status" value="1"/>
</dbReference>
<dbReference type="AlphaFoldDB" id="A0AAV0XJ69"/>
<dbReference type="InterPro" id="IPR007527">
    <property type="entry name" value="Znf_SWIM"/>
</dbReference>
<dbReference type="PANTHER" id="PTHR35385">
    <property type="entry name" value="PROTEIN B, PUTATIVE-RELATED-RELATED"/>
    <property type="match status" value="1"/>
</dbReference>
<dbReference type="Proteomes" id="UP001160148">
    <property type="component" value="Unassembled WGS sequence"/>
</dbReference>
<sequence>MVSMKKKIKYLSKENIKEIDDHMFKVPSETGDSMYEVYTDLGCCTCEYGRLGKFCKHQAAIYFYFGKELPNAPHVTAHCRHAMAALAFGNKVQPLSFYTSLNEITQTSEENSSIDTNTEQEGTKTNDNENSINEYKKHEVNSEISDNVVSTHIPLDDSSELNGEEEFKKVINLMTENHSKYGSSTASTQMFLKKLKNVKTRNSWETFLATCGKQISFRLGAKSKIHVQPTSISRRRPEVTRGCKRLAVGRPPSDEKIKKSKRKRNLQHNIGKNQPNAKSH</sequence>
<proteinExistence type="predicted"/>
<comment type="caution">
    <text evidence="4">The sequence shown here is derived from an EMBL/GenBank/DDBJ whole genome shotgun (WGS) entry which is preliminary data.</text>
</comment>
<name>A0AAV0XJ69_9HEMI</name>
<accession>A0AAV0XJ69</accession>
<evidence type="ECO:0000259" key="3">
    <source>
        <dbReference type="PROSITE" id="PS50966"/>
    </source>
</evidence>
<gene>
    <name evidence="4" type="ORF">MEUPH1_LOCUS21988</name>
</gene>
<feature type="compositionally biased region" description="Polar residues" evidence="2">
    <location>
        <begin position="108"/>
        <end position="120"/>
    </location>
</feature>
<reference evidence="4 5" key="1">
    <citation type="submission" date="2023-01" db="EMBL/GenBank/DDBJ databases">
        <authorList>
            <person name="Whitehead M."/>
        </authorList>
    </citation>
    <scope>NUCLEOTIDE SEQUENCE [LARGE SCALE GENOMIC DNA]</scope>
</reference>
<evidence type="ECO:0000256" key="1">
    <source>
        <dbReference type="PROSITE-ProRule" id="PRU00325"/>
    </source>
</evidence>
<feature type="region of interest" description="Disordered" evidence="2">
    <location>
        <begin position="108"/>
        <end position="131"/>
    </location>
</feature>